<sequence length="297" mass="32056">MRSAAFRLFATPGATDVVSEAEAASPSSSTFTVFSKANGGALGARREESDTSLRRVVSRAYASPRPVTISQIHHAPRVSVAAVRIDGSVCEGVCFCARVVRCRMNDTSKAGVSKCNAVLLVSDNTGLLPVLHYDTAAGGGRCEQGLCRTYAVCQRARGPEYGTPHDPIPEANLENDEDHRQPAIAENDYVFVVGRFAFADISKDARRAVKGMEDFISAPADTPASSNALPTSASWNRLCVRGRARLVTDMNEIHYWILSALETHLRLLSRQSNTHYNVQPPMVATPGAAYAKSHTPH</sequence>
<dbReference type="InterPro" id="IPR012340">
    <property type="entry name" value="NA-bd_OB-fold"/>
</dbReference>
<protein>
    <submittedName>
        <fullName evidence="1">Uncharacterized protein</fullName>
    </submittedName>
</protein>
<dbReference type="AlphaFoldDB" id="G0TRX4"/>
<proteinExistence type="predicted"/>
<gene>
    <name evidence="1" type="ORF">TVY486_0201090</name>
</gene>
<organism evidence="1">
    <name type="scientific">Trypanosoma vivax (strain Y486)</name>
    <dbReference type="NCBI Taxonomy" id="1055687"/>
    <lineage>
        <taxon>Eukaryota</taxon>
        <taxon>Discoba</taxon>
        <taxon>Euglenozoa</taxon>
        <taxon>Kinetoplastea</taxon>
        <taxon>Metakinetoplastina</taxon>
        <taxon>Trypanosomatida</taxon>
        <taxon>Trypanosomatidae</taxon>
        <taxon>Trypanosoma</taxon>
        <taxon>Duttonella</taxon>
    </lineage>
</organism>
<accession>G0TRX4</accession>
<dbReference type="EMBL" id="HE573018">
    <property type="protein sequence ID" value="CCC46697.1"/>
    <property type="molecule type" value="Genomic_DNA"/>
</dbReference>
<evidence type="ECO:0000313" key="1">
    <source>
        <dbReference type="EMBL" id="CCC46697.1"/>
    </source>
</evidence>
<name>G0TRX4_TRYVY</name>
<dbReference type="Gene3D" id="2.40.50.140">
    <property type="entry name" value="Nucleic acid-binding proteins"/>
    <property type="match status" value="1"/>
</dbReference>
<reference evidence="1" key="1">
    <citation type="journal article" date="2012" name="Proc. Natl. Acad. Sci. U.S.A.">
        <title>Antigenic diversity is generated by distinct evolutionary mechanisms in African trypanosome species.</title>
        <authorList>
            <person name="Jackson A.P."/>
            <person name="Berry A."/>
            <person name="Aslett M."/>
            <person name="Allison H.C."/>
            <person name="Burton P."/>
            <person name="Vavrova-Anderson J."/>
            <person name="Brown R."/>
            <person name="Browne H."/>
            <person name="Corton N."/>
            <person name="Hauser H."/>
            <person name="Gamble J."/>
            <person name="Gilderthorp R."/>
            <person name="Marcello L."/>
            <person name="McQuillan J."/>
            <person name="Otto T.D."/>
            <person name="Quail M.A."/>
            <person name="Sanders M.J."/>
            <person name="van Tonder A."/>
            <person name="Ginger M.L."/>
            <person name="Field M.C."/>
            <person name="Barry J.D."/>
            <person name="Hertz-Fowler C."/>
            <person name="Berriman M."/>
        </authorList>
    </citation>
    <scope>NUCLEOTIDE SEQUENCE</scope>
    <source>
        <strain evidence="1">Y486</strain>
    </source>
</reference>